<dbReference type="PATRIC" id="fig|286156.4.peg.5046"/>
<dbReference type="EMBL" id="LOMY01000205">
    <property type="protein sequence ID" value="OCQ50433.1"/>
    <property type="molecule type" value="Genomic_DNA"/>
</dbReference>
<reference evidence="2 3" key="1">
    <citation type="submission" date="2015-12" db="EMBL/GenBank/DDBJ databases">
        <title>Genome comparisons provide insights into the role of secondary metabolites in the pathogenic phase of the Photorhabdus life cycle.</title>
        <authorList>
            <person name="Tobias N.J."/>
            <person name="Mishra B."/>
            <person name="Gupta D.K."/>
            <person name="Thines M."/>
            <person name="Stinear T.P."/>
            <person name="Bode H.B."/>
        </authorList>
    </citation>
    <scope>NUCLEOTIDE SEQUENCE [LARGE SCALE GENOMIC DNA]</scope>
    <source>
        <strain evidence="2 3">PB68.1</strain>
    </source>
</reference>
<sequence precursor="true">MKKIFLFFMMLFSLSSSAYGESTMDKVKYITYLETNRARCVLRVNEIYTLSSLHSITGTISTGYNIAPILQNGKNTIYIEMAPFSDAKEGYIYKDKDAECKVRLVRVTPYQSDEITNIVASVADKKGVAEPNSMKSVNFNIDTASYSKITEKNLKDRGFYYAERTVTLNDLPVWAWTTATPLPETEASTELVKKAYEDIWQIMKNKDLAALQLAAKLMLHENAQANNSTEQSYFDSYDFKEDFDNGYQAVPIDWNKYKLVRYMDGRLFRFEVDKSNNSPLLMEDKNNSENGFTFSPYFSLINGKVVISR</sequence>
<accession>A0A1C0TXN4</accession>
<feature type="chain" id="PRO_5008646574" evidence="1">
    <location>
        <begin position="19"/>
        <end position="309"/>
    </location>
</feature>
<proteinExistence type="predicted"/>
<dbReference type="RefSeq" id="WP_065824855.1">
    <property type="nucleotide sequence ID" value="NZ_CAWMQZ010000205.1"/>
</dbReference>
<dbReference type="AlphaFoldDB" id="A0A1C0TXN4"/>
<comment type="caution">
    <text evidence="2">The sequence shown here is derived from an EMBL/GenBank/DDBJ whole genome shotgun (WGS) entry which is preliminary data.</text>
</comment>
<gene>
    <name evidence="2" type="ORF">Ppb6_04411</name>
</gene>
<evidence type="ECO:0000256" key="1">
    <source>
        <dbReference type="SAM" id="SignalP"/>
    </source>
</evidence>
<protein>
    <submittedName>
        <fullName evidence="2">Uncharacterized protein</fullName>
    </submittedName>
</protein>
<keyword evidence="1" id="KW-0732">Signal</keyword>
<name>A0A1C0TXN4_9GAMM</name>
<evidence type="ECO:0000313" key="3">
    <source>
        <dbReference type="Proteomes" id="UP000093476"/>
    </source>
</evidence>
<dbReference type="Proteomes" id="UP000093476">
    <property type="component" value="Unassembled WGS sequence"/>
</dbReference>
<keyword evidence="3" id="KW-1185">Reference proteome</keyword>
<organism evidence="2 3">
    <name type="scientific">Photorhabdus australis subsp. thailandensis</name>
    <dbReference type="NCBI Taxonomy" id="2805096"/>
    <lineage>
        <taxon>Bacteria</taxon>
        <taxon>Pseudomonadati</taxon>
        <taxon>Pseudomonadota</taxon>
        <taxon>Gammaproteobacteria</taxon>
        <taxon>Enterobacterales</taxon>
        <taxon>Morganellaceae</taxon>
        <taxon>Photorhabdus</taxon>
    </lineage>
</organism>
<feature type="signal peptide" evidence="1">
    <location>
        <begin position="1"/>
        <end position="18"/>
    </location>
</feature>
<evidence type="ECO:0000313" key="2">
    <source>
        <dbReference type="EMBL" id="OCQ50433.1"/>
    </source>
</evidence>